<dbReference type="SUPFAM" id="SSF54928">
    <property type="entry name" value="RNA-binding domain, RBD"/>
    <property type="match status" value="2"/>
</dbReference>
<dbReference type="KEGG" id="som:SOMG_02788"/>
<feature type="compositionally biased region" description="Polar residues" evidence="3">
    <location>
        <begin position="29"/>
        <end position="43"/>
    </location>
</feature>
<feature type="domain" description="RRM" evidence="4">
    <location>
        <begin position="348"/>
        <end position="424"/>
    </location>
</feature>
<dbReference type="AlphaFoldDB" id="A0AAE9WCV0"/>
<sequence length="520" mass="57583">MDSSSSSPSPSPSPSLSPKANSNSPAVSPHSTESTTAHTNLPNQRGKPIACLFVGSLNSSLSESQLTVSVKNYFQKWGPLLHVKVLKDWLQRSYSFVQFASVDDASTALKEAQNALLDDRRIRIERAKVNRTIYLAHPSHLSNFSFSDIHQLLEPYGLIEELVKTKDSSGYLVRFVYRDDAISAFVSLRNSPYKVVWAENVSTKSVFRKKIPNSSFHNPPHGRPSKSSSSRSSSFVAQSSQRNPLTLKSFHNHSAPLSSNLPSLAPSTPISPSLATPTSATKYDDSSDMSTPNKSISSSYTSPYSHSKFTNKSPTISNPSLPSPKFPPSYLPSTHPYCQPLMPFVDPFSIFVDHLDSKSCTQNSLAELFSEYGNVLDCKFIRQSNKPAFAFLQFDSQQAAFNAVYHKPQPFFQKKPLRVKFRVLPRSAYPVSSYQYPMVPPSFLPSSNAIFPTVNSANHSSMPYPCHPSMASLSPPTTFGFQPDIMQPIYPFYPYPDFCYTPGNLYYYGASPPSHTVGSD</sequence>
<dbReference type="InterPro" id="IPR000504">
    <property type="entry name" value="RRM_dom"/>
</dbReference>
<evidence type="ECO:0000256" key="3">
    <source>
        <dbReference type="SAM" id="MobiDB-lite"/>
    </source>
</evidence>
<protein>
    <submittedName>
        <fullName evidence="5">RNA-binding protein Msa1</fullName>
    </submittedName>
</protein>
<dbReference type="Proteomes" id="UP001212411">
    <property type="component" value="Chromosome 2"/>
</dbReference>
<feature type="region of interest" description="Disordered" evidence="3">
    <location>
        <begin position="1"/>
        <end position="43"/>
    </location>
</feature>
<dbReference type="RefSeq" id="XP_056037756.1">
    <property type="nucleotide sequence ID" value="XM_056181579.1"/>
</dbReference>
<dbReference type="SMART" id="SM00360">
    <property type="entry name" value="RRM"/>
    <property type="match status" value="2"/>
</dbReference>
<feature type="compositionally biased region" description="Low complexity" evidence="3">
    <location>
        <begin position="225"/>
        <end position="238"/>
    </location>
</feature>
<keyword evidence="6" id="KW-1185">Reference proteome</keyword>
<feature type="region of interest" description="Disordered" evidence="3">
    <location>
        <begin position="261"/>
        <end position="321"/>
    </location>
</feature>
<dbReference type="InterPro" id="IPR012677">
    <property type="entry name" value="Nucleotide-bd_a/b_plait_sf"/>
</dbReference>
<dbReference type="Pfam" id="PF00076">
    <property type="entry name" value="RRM_1"/>
    <property type="match status" value="2"/>
</dbReference>
<dbReference type="GO" id="GO:0003723">
    <property type="term" value="F:RNA binding"/>
    <property type="evidence" value="ECO:0007669"/>
    <property type="project" value="UniProtKB-UniRule"/>
</dbReference>
<keyword evidence="1 2" id="KW-0694">RNA-binding</keyword>
<accession>A0AAE9WCV0</accession>
<dbReference type="GeneID" id="80876268"/>
<feature type="compositionally biased region" description="Polar residues" evidence="3">
    <location>
        <begin position="310"/>
        <end position="320"/>
    </location>
</feature>
<name>A0AAE9WCV0_9SCHI</name>
<dbReference type="PROSITE" id="PS50102">
    <property type="entry name" value="RRM"/>
    <property type="match status" value="2"/>
</dbReference>
<evidence type="ECO:0000259" key="4">
    <source>
        <dbReference type="PROSITE" id="PS50102"/>
    </source>
</evidence>
<organism evidence="5 6">
    <name type="scientific">Schizosaccharomyces osmophilus</name>
    <dbReference type="NCBI Taxonomy" id="2545709"/>
    <lineage>
        <taxon>Eukaryota</taxon>
        <taxon>Fungi</taxon>
        <taxon>Dikarya</taxon>
        <taxon>Ascomycota</taxon>
        <taxon>Taphrinomycotina</taxon>
        <taxon>Schizosaccharomycetes</taxon>
        <taxon>Schizosaccharomycetales</taxon>
        <taxon>Schizosaccharomycetaceae</taxon>
        <taxon>Schizosaccharomyces</taxon>
    </lineage>
</organism>
<gene>
    <name evidence="5" type="primary">msa1</name>
    <name evidence="5" type="ORF">SOMG_02788</name>
</gene>
<proteinExistence type="predicted"/>
<feature type="compositionally biased region" description="Low complexity" evidence="3">
    <location>
        <begin position="290"/>
        <end position="308"/>
    </location>
</feature>
<dbReference type="Gene3D" id="3.30.70.330">
    <property type="match status" value="2"/>
</dbReference>
<evidence type="ECO:0000256" key="2">
    <source>
        <dbReference type="PROSITE-ProRule" id="PRU00176"/>
    </source>
</evidence>
<feature type="region of interest" description="Disordered" evidence="3">
    <location>
        <begin position="211"/>
        <end position="238"/>
    </location>
</feature>
<dbReference type="EMBL" id="CP115612">
    <property type="protein sequence ID" value="WBW73513.1"/>
    <property type="molecule type" value="Genomic_DNA"/>
</dbReference>
<reference evidence="5 6" key="1">
    <citation type="journal article" date="2023" name="G3 (Bethesda)">
        <title>A high-quality reference genome for the fission yeast Schizosaccharomyces osmophilus.</title>
        <authorList>
            <person name="Jia G.S."/>
            <person name="Zhang W.C."/>
            <person name="Liang Y."/>
            <person name="Liu X.H."/>
            <person name="Rhind N."/>
            <person name="Pidoux A."/>
            <person name="Brysch-Herzberg M."/>
            <person name="Du L.L."/>
        </authorList>
    </citation>
    <scope>NUCLEOTIDE SEQUENCE [LARGE SCALE GENOMIC DNA]</scope>
    <source>
        <strain evidence="5 6">CBS 15793</strain>
    </source>
</reference>
<feature type="compositionally biased region" description="Low complexity" evidence="3">
    <location>
        <begin position="16"/>
        <end position="26"/>
    </location>
</feature>
<feature type="compositionally biased region" description="Polar residues" evidence="3">
    <location>
        <begin position="268"/>
        <end position="281"/>
    </location>
</feature>
<evidence type="ECO:0000313" key="5">
    <source>
        <dbReference type="EMBL" id="WBW73513.1"/>
    </source>
</evidence>
<dbReference type="PANTHER" id="PTHR48027">
    <property type="entry name" value="HETEROGENEOUS NUCLEAR RIBONUCLEOPROTEIN 87F-RELATED"/>
    <property type="match status" value="1"/>
</dbReference>
<evidence type="ECO:0000256" key="1">
    <source>
        <dbReference type="ARBA" id="ARBA00022884"/>
    </source>
</evidence>
<dbReference type="InterPro" id="IPR035979">
    <property type="entry name" value="RBD_domain_sf"/>
</dbReference>
<feature type="domain" description="RRM" evidence="4">
    <location>
        <begin position="50"/>
        <end position="129"/>
    </location>
</feature>
<dbReference type="InterPro" id="IPR052462">
    <property type="entry name" value="SLIRP/GR-RBP-like"/>
</dbReference>
<evidence type="ECO:0000313" key="6">
    <source>
        <dbReference type="Proteomes" id="UP001212411"/>
    </source>
</evidence>